<proteinExistence type="predicted"/>
<reference evidence="2 3" key="1">
    <citation type="submission" date="2019-03" db="EMBL/GenBank/DDBJ databases">
        <title>Genomic Encyclopedia of Type Strains, Phase IV (KMG-IV): sequencing the most valuable type-strain genomes for metagenomic binning, comparative biology and taxonomic classification.</title>
        <authorList>
            <person name="Goeker M."/>
        </authorList>
    </citation>
    <scope>NUCLEOTIDE SEQUENCE [LARGE SCALE GENOMIC DNA]</scope>
    <source>
        <strain evidence="2 3">DSM 1709</strain>
    </source>
</reference>
<comment type="caution">
    <text evidence="2">The sequence shown here is derived from an EMBL/GenBank/DDBJ whole genome shotgun (WGS) entry which is preliminary data.</text>
</comment>
<feature type="compositionally biased region" description="Low complexity" evidence="1">
    <location>
        <begin position="20"/>
        <end position="35"/>
    </location>
</feature>
<dbReference type="Proteomes" id="UP000295106">
    <property type="component" value="Unassembled WGS sequence"/>
</dbReference>
<evidence type="ECO:0000256" key="1">
    <source>
        <dbReference type="SAM" id="MobiDB-lite"/>
    </source>
</evidence>
<feature type="region of interest" description="Disordered" evidence="1">
    <location>
        <begin position="1"/>
        <end position="50"/>
    </location>
</feature>
<dbReference type="AlphaFoldDB" id="A0A4R2MAF4"/>
<organism evidence="2 3">
    <name type="scientific">Rubrivivax gelatinosus</name>
    <name type="common">Rhodocyclus gelatinosus</name>
    <name type="synonym">Rhodopseudomonas gelatinosa</name>
    <dbReference type="NCBI Taxonomy" id="28068"/>
    <lineage>
        <taxon>Bacteria</taxon>
        <taxon>Pseudomonadati</taxon>
        <taxon>Pseudomonadota</taxon>
        <taxon>Betaproteobacteria</taxon>
        <taxon>Burkholderiales</taxon>
        <taxon>Sphaerotilaceae</taxon>
        <taxon>Rubrivivax</taxon>
    </lineage>
</organism>
<name>A0A4R2MAF4_RUBGE</name>
<sequence>MVAPRPAKSDVRAGTQPAGSPSHSPSHSRPAQALPVQPPPMALPPAGPVLRRFRRGRWTLTPA</sequence>
<dbReference type="EMBL" id="SLXD01000004">
    <property type="protein sequence ID" value="TCP03440.1"/>
    <property type="molecule type" value="Genomic_DNA"/>
</dbReference>
<evidence type="ECO:0000313" key="2">
    <source>
        <dbReference type="EMBL" id="TCP03440.1"/>
    </source>
</evidence>
<accession>A0A4R2MAF4</accession>
<feature type="compositionally biased region" description="Pro residues" evidence="1">
    <location>
        <begin position="36"/>
        <end position="47"/>
    </location>
</feature>
<protein>
    <submittedName>
        <fullName evidence="2">Uncharacterized protein</fullName>
    </submittedName>
</protein>
<evidence type="ECO:0000313" key="3">
    <source>
        <dbReference type="Proteomes" id="UP000295106"/>
    </source>
</evidence>
<gene>
    <name evidence="2" type="ORF">EV684_104161</name>
</gene>